<feature type="transmembrane region" description="Helical" evidence="1">
    <location>
        <begin position="59"/>
        <end position="79"/>
    </location>
</feature>
<evidence type="ECO:0000256" key="1">
    <source>
        <dbReference type="SAM" id="Phobius"/>
    </source>
</evidence>
<gene>
    <name evidence="2" type="ORF">QVD17_28703</name>
</gene>
<accession>A0AAD8KB16</accession>
<proteinExistence type="predicted"/>
<dbReference type="EMBL" id="JAUHHV010000007">
    <property type="protein sequence ID" value="KAK1419529.1"/>
    <property type="molecule type" value="Genomic_DNA"/>
</dbReference>
<organism evidence="2 3">
    <name type="scientific">Tagetes erecta</name>
    <name type="common">African marigold</name>
    <dbReference type="NCBI Taxonomy" id="13708"/>
    <lineage>
        <taxon>Eukaryota</taxon>
        <taxon>Viridiplantae</taxon>
        <taxon>Streptophyta</taxon>
        <taxon>Embryophyta</taxon>
        <taxon>Tracheophyta</taxon>
        <taxon>Spermatophyta</taxon>
        <taxon>Magnoliopsida</taxon>
        <taxon>eudicotyledons</taxon>
        <taxon>Gunneridae</taxon>
        <taxon>Pentapetalae</taxon>
        <taxon>asterids</taxon>
        <taxon>campanulids</taxon>
        <taxon>Asterales</taxon>
        <taxon>Asteraceae</taxon>
        <taxon>Asteroideae</taxon>
        <taxon>Heliantheae alliance</taxon>
        <taxon>Tageteae</taxon>
        <taxon>Tagetes</taxon>
    </lineage>
</organism>
<evidence type="ECO:0000313" key="3">
    <source>
        <dbReference type="Proteomes" id="UP001229421"/>
    </source>
</evidence>
<keyword evidence="1" id="KW-1133">Transmembrane helix</keyword>
<evidence type="ECO:0008006" key="4">
    <source>
        <dbReference type="Google" id="ProtNLM"/>
    </source>
</evidence>
<comment type="caution">
    <text evidence="2">The sequence shown here is derived from an EMBL/GenBank/DDBJ whole genome shotgun (WGS) entry which is preliminary data.</text>
</comment>
<keyword evidence="1" id="KW-0812">Transmembrane</keyword>
<dbReference type="Proteomes" id="UP001229421">
    <property type="component" value="Unassembled WGS sequence"/>
</dbReference>
<name>A0AAD8KB16_TARER</name>
<protein>
    <recommendedName>
        <fullName evidence="4">Transmembrane protein</fullName>
    </recommendedName>
</protein>
<evidence type="ECO:0000313" key="2">
    <source>
        <dbReference type="EMBL" id="KAK1419529.1"/>
    </source>
</evidence>
<sequence>MDDDGGDRWCGRKENEKNSYLTSIGSQVNNDGNGASELVSLLVGEVVARKKKRVIKEEGFQIFLPISSLGLALVLIQVASTHQRVYECTYLYNG</sequence>
<dbReference type="AlphaFoldDB" id="A0AAD8KB16"/>
<reference evidence="2" key="1">
    <citation type="journal article" date="2023" name="bioRxiv">
        <title>Improved chromosome-level genome assembly for marigold (Tagetes erecta).</title>
        <authorList>
            <person name="Jiang F."/>
            <person name="Yuan L."/>
            <person name="Wang S."/>
            <person name="Wang H."/>
            <person name="Xu D."/>
            <person name="Wang A."/>
            <person name="Fan W."/>
        </authorList>
    </citation>
    <scope>NUCLEOTIDE SEQUENCE</scope>
    <source>
        <strain evidence="2">WSJ</strain>
        <tissue evidence="2">Leaf</tissue>
    </source>
</reference>
<keyword evidence="1" id="KW-0472">Membrane</keyword>
<keyword evidence="3" id="KW-1185">Reference proteome</keyword>